<evidence type="ECO:0000256" key="5">
    <source>
        <dbReference type="ARBA" id="ARBA00023242"/>
    </source>
</evidence>
<accession>A0AAN9LZ15</accession>
<keyword evidence="4 6" id="KW-0804">Transcription</keyword>
<name>A0AAN9LZ15_CANGL</name>
<dbReference type="PANTHER" id="PTHR33057:SF26">
    <property type="entry name" value="TRANSCRIPTION REPRESSOR OFP13"/>
    <property type="match status" value="1"/>
</dbReference>
<evidence type="ECO:0000256" key="1">
    <source>
        <dbReference type="ARBA" id="ARBA00004123"/>
    </source>
</evidence>
<evidence type="ECO:0000313" key="8">
    <source>
        <dbReference type="EMBL" id="KAK7344714.1"/>
    </source>
</evidence>
<keyword evidence="5 6" id="KW-0539">Nucleus</keyword>
<keyword evidence="9" id="KW-1185">Reference proteome</keyword>
<evidence type="ECO:0000256" key="2">
    <source>
        <dbReference type="ARBA" id="ARBA00022491"/>
    </source>
</evidence>
<dbReference type="Proteomes" id="UP001367508">
    <property type="component" value="Unassembled WGS sequence"/>
</dbReference>
<sequence length="230" mass="25906">MGKKKPMKLPKLFKLASSRKHHPCHHFFPCVQQNKTLSFGASENNDIFFDPFERKVTTSSELSPSLFQSDSDQNYDGESLEKLVREVRSERLFFEPGNNTSSILENNKAKVDGGVPFNFKESVLLVAMDSEDPYGDFRRSMEEVAETHGVKDWKGLEELLTLYLRLNGKNNHGFIVLAFVDLLISLSAASSDSCSHSSYCSAVSSFASSPLYPLDHNKIIDDQDQVTRRS</sequence>
<organism evidence="8 9">
    <name type="scientific">Canavalia gladiata</name>
    <name type="common">Sword bean</name>
    <name type="synonym">Dolichos gladiatus</name>
    <dbReference type="NCBI Taxonomy" id="3824"/>
    <lineage>
        <taxon>Eukaryota</taxon>
        <taxon>Viridiplantae</taxon>
        <taxon>Streptophyta</taxon>
        <taxon>Embryophyta</taxon>
        <taxon>Tracheophyta</taxon>
        <taxon>Spermatophyta</taxon>
        <taxon>Magnoliopsida</taxon>
        <taxon>eudicotyledons</taxon>
        <taxon>Gunneridae</taxon>
        <taxon>Pentapetalae</taxon>
        <taxon>rosids</taxon>
        <taxon>fabids</taxon>
        <taxon>Fabales</taxon>
        <taxon>Fabaceae</taxon>
        <taxon>Papilionoideae</taxon>
        <taxon>50 kb inversion clade</taxon>
        <taxon>NPAAA clade</taxon>
        <taxon>indigoferoid/millettioid clade</taxon>
        <taxon>Phaseoleae</taxon>
        <taxon>Canavalia</taxon>
    </lineage>
</organism>
<dbReference type="GO" id="GO:0005634">
    <property type="term" value="C:nucleus"/>
    <property type="evidence" value="ECO:0007669"/>
    <property type="project" value="UniProtKB-SubCell"/>
</dbReference>
<dbReference type="NCBIfam" id="TIGR01568">
    <property type="entry name" value="A_thal_3678"/>
    <property type="match status" value="1"/>
</dbReference>
<comment type="caution">
    <text evidence="8">The sequence shown here is derived from an EMBL/GenBank/DDBJ whole genome shotgun (WGS) entry which is preliminary data.</text>
</comment>
<keyword evidence="2 6" id="KW-0678">Repressor</keyword>
<dbReference type="Pfam" id="PF04844">
    <property type="entry name" value="Ovate"/>
    <property type="match status" value="1"/>
</dbReference>
<evidence type="ECO:0000313" key="9">
    <source>
        <dbReference type="Proteomes" id="UP001367508"/>
    </source>
</evidence>
<protein>
    <recommendedName>
        <fullName evidence="6">Transcription repressor</fullName>
    </recommendedName>
    <alternativeName>
        <fullName evidence="6">Ovate family protein</fullName>
    </alternativeName>
</protein>
<dbReference type="EMBL" id="JAYMYQ010000003">
    <property type="protein sequence ID" value="KAK7344714.1"/>
    <property type="molecule type" value="Genomic_DNA"/>
</dbReference>
<comment type="function">
    <text evidence="6">Transcriptional repressor that regulates multiple aspects of plant growth and development.</text>
</comment>
<reference evidence="8 9" key="1">
    <citation type="submission" date="2024-01" db="EMBL/GenBank/DDBJ databases">
        <title>The genomes of 5 underutilized Papilionoideae crops provide insights into root nodulation and disease resistanc.</title>
        <authorList>
            <person name="Jiang F."/>
        </authorList>
    </citation>
    <scope>NUCLEOTIDE SEQUENCE [LARGE SCALE GENOMIC DNA]</scope>
    <source>
        <strain evidence="8">LVBAO_FW01</strain>
        <tissue evidence="8">Leaves</tissue>
    </source>
</reference>
<dbReference type="InterPro" id="IPR038933">
    <property type="entry name" value="Ovate"/>
</dbReference>
<dbReference type="InterPro" id="IPR006458">
    <property type="entry name" value="Ovate_C"/>
</dbReference>
<dbReference type="GO" id="GO:0045892">
    <property type="term" value="P:negative regulation of DNA-templated transcription"/>
    <property type="evidence" value="ECO:0007669"/>
    <property type="project" value="UniProtKB-UniRule"/>
</dbReference>
<dbReference type="AlphaFoldDB" id="A0AAN9LZ15"/>
<feature type="domain" description="OVATE" evidence="7">
    <location>
        <begin position="126"/>
        <end position="185"/>
    </location>
</feature>
<comment type="subcellular location">
    <subcellularLocation>
        <location evidence="1 6">Nucleus</location>
    </subcellularLocation>
</comment>
<dbReference type="PROSITE" id="PS51754">
    <property type="entry name" value="OVATE"/>
    <property type="match status" value="1"/>
</dbReference>
<evidence type="ECO:0000256" key="6">
    <source>
        <dbReference type="RuleBase" id="RU367028"/>
    </source>
</evidence>
<evidence type="ECO:0000259" key="7">
    <source>
        <dbReference type="PROSITE" id="PS51754"/>
    </source>
</evidence>
<evidence type="ECO:0000256" key="4">
    <source>
        <dbReference type="ARBA" id="ARBA00023163"/>
    </source>
</evidence>
<evidence type="ECO:0000256" key="3">
    <source>
        <dbReference type="ARBA" id="ARBA00023015"/>
    </source>
</evidence>
<proteinExistence type="predicted"/>
<dbReference type="PANTHER" id="PTHR33057">
    <property type="entry name" value="TRANSCRIPTION REPRESSOR OFP7-RELATED"/>
    <property type="match status" value="1"/>
</dbReference>
<keyword evidence="3 6" id="KW-0805">Transcription regulation</keyword>
<gene>
    <name evidence="8" type="ORF">VNO77_14671</name>
</gene>